<protein>
    <submittedName>
        <fullName evidence="3">Uncharacterized protein</fullName>
    </submittedName>
</protein>
<feature type="compositionally biased region" description="Polar residues" evidence="1">
    <location>
        <begin position="113"/>
        <end position="123"/>
    </location>
</feature>
<accession>A0A914Q3S9</accession>
<keyword evidence="2" id="KW-1185">Reference proteome</keyword>
<dbReference type="Proteomes" id="UP000887578">
    <property type="component" value="Unplaced"/>
</dbReference>
<dbReference type="WBParaSite" id="PDA_v2.g25467.t1">
    <property type="protein sequence ID" value="PDA_v2.g25467.t1"/>
    <property type="gene ID" value="PDA_v2.g25467"/>
</dbReference>
<dbReference type="AlphaFoldDB" id="A0A914Q3S9"/>
<proteinExistence type="predicted"/>
<evidence type="ECO:0000313" key="2">
    <source>
        <dbReference type="Proteomes" id="UP000887578"/>
    </source>
</evidence>
<evidence type="ECO:0000313" key="3">
    <source>
        <dbReference type="WBParaSite" id="PDA_v2.g25467.t1"/>
    </source>
</evidence>
<feature type="region of interest" description="Disordered" evidence="1">
    <location>
        <begin position="1"/>
        <end position="36"/>
    </location>
</feature>
<feature type="compositionally biased region" description="Low complexity" evidence="1">
    <location>
        <begin position="124"/>
        <end position="134"/>
    </location>
</feature>
<feature type="compositionally biased region" description="Basic residues" evidence="1">
    <location>
        <begin position="1"/>
        <end position="10"/>
    </location>
</feature>
<feature type="compositionally biased region" description="Low complexity" evidence="1">
    <location>
        <begin position="57"/>
        <end position="66"/>
    </location>
</feature>
<reference evidence="3" key="1">
    <citation type="submission" date="2022-11" db="UniProtKB">
        <authorList>
            <consortium name="WormBaseParasite"/>
        </authorList>
    </citation>
    <scope>IDENTIFICATION</scope>
</reference>
<evidence type="ECO:0000256" key="1">
    <source>
        <dbReference type="SAM" id="MobiDB-lite"/>
    </source>
</evidence>
<name>A0A914Q3S9_9BILA</name>
<organism evidence="2 3">
    <name type="scientific">Panagrolaimus davidi</name>
    <dbReference type="NCBI Taxonomy" id="227884"/>
    <lineage>
        <taxon>Eukaryota</taxon>
        <taxon>Metazoa</taxon>
        <taxon>Ecdysozoa</taxon>
        <taxon>Nematoda</taxon>
        <taxon>Chromadorea</taxon>
        <taxon>Rhabditida</taxon>
        <taxon>Tylenchina</taxon>
        <taxon>Panagrolaimomorpha</taxon>
        <taxon>Panagrolaimoidea</taxon>
        <taxon>Panagrolaimidae</taxon>
        <taxon>Panagrolaimus</taxon>
    </lineage>
</organism>
<feature type="region of interest" description="Disordered" evidence="1">
    <location>
        <begin position="53"/>
        <end position="134"/>
    </location>
</feature>
<feature type="compositionally biased region" description="Polar residues" evidence="1">
    <location>
        <begin position="11"/>
        <end position="28"/>
    </location>
</feature>
<sequence>MDRRCTRKSYQRSQNFVPNGTVAATNFPRNGPRTRSQTREINESFQHQNIYSDSYANNNSSNNSNNHRPRNPSPTKKTATETSHNHKRESDSRSVPSNPNHVFHHQQNFDDILSTSNNSNIRHTNSSTSKKNISSVAQQNTNPISDLHEIPSNNLINNQRNLNPSTSSSAIKNEAEIEVITLSSDEEEIETPPIIAPQQPEIKRQVCVGVSVVELYKDGVFAPNM</sequence>